<feature type="compositionally biased region" description="Basic and acidic residues" evidence="1">
    <location>
        <begin position="20"/>
        <end position="40"/>
    </location>
</feature>
<accession>A0AAN7W139</accession>
<name>A0AAN7W139_9PEZI</name>
<proteinExistence type="predicted"/>
<evidence type="ECO:0000256" key="1">
    <source>
        <dbReference type="SAM" id="MobiDB-lite"/>
    </source>
</evidence>
<organism evidence="2 3">
    <name type="scientific">Elasticomyces elasticus</name>
    <dbReference type="NCBI Taxonomy" id="574655"/>
    <lineage>
        <taxon>Eukaryota</taxon>
        <taxon>Fungi</taxon>
        <taxon>Dikarya</taxon>
        <taxon>Ascomycota</taxon>
        <taxon>Pezizomycotina</taxon>
        <taxon>Dothideomycetes</taxon>
        <taxon>Dothideomycetidae</taxon>
        <taxon>Mycosphaerellales</taxon>
        <taxon>Teratosphaeriaceae</taxon>
        <taxon>Elasticomyces</taxon>
    </lineage>
</organism>
<protein>
    <submittedName>
        <fullName evidence="2">Uncharacterized protein</fullName>
    </submittedName>
</protein>
<sequence>MAINHTIDRRSWPQTSHYRTSSEYERPLARRGSTAEEKSVQSELSDGSLAGPEAYYRMLEEAKKEYVKPHPPLHMA</sequence>
<dbReference type="AlphaFoldDB" id="A0AAN7W139"/>
<feature type="region of interest" description="Disordered" evidence="1">
    <location>
        <begin position="1"/>
        <end position="50"/>
    </location>
</feature>
<comment type="caution">
    <text evidence="2">The sequence shown here is derived from an EMBL/GenBank/DDBJ whole genome shotgun (WGS) entry which is preliminary data.</text>
</comment>
<evidence type="ECO:0000313" key="2">
    <source>
        <dbReference type="EMBL" id="KAK5694150.1"/>
    </source>
</evidence>
<reference evidence="2" key="1">
    <citation type="submission" date="2023-08" db="EMBL/GenBank/DDBJ databases">
        <title>Black Yeasts Isolated from many extreme environments.</title>
        <authorList>
            <person name="Coleine C."/>
            <person name="Stajich J.E."/>
            <person name="Selbmann L."/>
        </authorList>
    </citation>
    <scope>NUCLEOTIDE SEQUENCE</scope>
    <source>
        <strain evidence="2">CCFEE 5810</strain>
    </source>
</reference>
<dbReference type="Proteomes" id="UP001310594">
    <property type="component" value="Unassembled WGS sequence"/>
</dbReference>
<gene>
    <name evidence="2" type="ORF">LTR97_009771</name>
</gene>
<feature type="compositionally biased region" description="Basic and acidic residues" evidence="1">
    <location>
        <begin position="1"/>
        <end position="11"/>
    </location>
</feature>
<evidence type="ECO:0000313" key="3">
    <source>
        <dbReference type="Proteomes" id="UP001310594"/>
    </source>
</evidence>
<dbReference type="EMBL" id="JAVRQU010000016">
    <property type="protein sequence ID" value="KAK5694150.1"/>
    <property type="molecule type" value="Genomic_DNA"/>
</dbReference>